<accession>A0A916X6H1</accession>
<dbReference type="Proteomes" id="UP000637002">
    <property type="component" value="Unassembled WGS sequence"/>
</dbReference>
<dbReference type="InterPro" id="IPR036390">
    <property type="entry name" value="WH_DNA-bd_sf"/>
</dbReference>
<dbReference type="InterPro" id="IPR015421">
    <property type="entry name" value="PyrdxlP-dep_Trfase_major"/>
</dbReference>
<keyword evidence="8" id="KW-1185">Reference proteome</keyword>
<reference evidence="7" key="1">
    <citation type="journal article" date="2014" name="Int. J. Syst. Evol. Microbiol.">
        <title>Complete genome sequence of Corynebacterium casei LMG S-19264T (=DSM 44701T), isolated from a smear-ripened cheese.</title>
        <authorList>
            <consortium name="US DOE Joint Genome Institute (JGI-PGF)"/>
            <person name="Walter F."/>
            <person name="Albersmeier A."/>
            <person name="Kalinowski J."/>
            <person name="Ruckert C."/>
        </authorList>
    </citation>
    <scope>NUCLEOTIDE SEQUENCE</scope>
    <source>
        <strain evidence="7">CGMCC 1.12919</strain>
    </source>
</reference>
<dbReference type="Gene3D" id="1.10.10.10">
    <property type="entry name" value="Winged helix-like DNA-binding domain superfamily/Winged helix DNA-binding domain"/>
    <property type="match status" value="1"/>
</dbReference>
<dbReference type="SUPFAM" id="SSF53383">
    <property type="entry name" value="PLP-dependent transferases"/>
    <property type="match status" value="1"/>
</dbReference>
<dbReference type="EMBL" id="BMGG01000001">
    <property type="protein sequence ID" value="GGC45094.1"/>
    <property type="molecule type" value="Genomic_DNA"/>
</dbReference>
<dbReference type="SUPFAM" id="SSF46785">
    <property type="entry name" value="Winged helix' DNA-binding domain"/>
    <property type="match status" value="1"/>
</dbReference>
<name>A0A916X6H1_9HYPH</name>
<evidence type="ECO:0000313" key="7">
    <source>
        <dbReference type="EMBL" id="GGC45094.1"/>
    </source>
</evidence>
<dbReference type="PANTHER" id="PTHR46577">
    <property type="entry name" value="HTH-TYPE TRANSCRIPTIONAL REGULATORY PROTEIN GABR"/>
    <property type="match status" value="1"/>
</dbReference>
<comment type="similarity">
    <text evidence="1">In the C-terminal section; belongs to the class-I pyridoxal-phosphate-dependent aminotransferase family.</text>
</comment>
<keyword evidence="5" id="KW-0804">Transcription</keyword>
<evidence type="ECO:0000256" key="4">
    <source>
        <dbReference type="ARBA" id="ARBA00023125"/>
    </source>
</evidence>
<dbReference type="Pfam" id="PF00392">
    <property type="entry name" value="GntR"/>
    <property type="match status" value="1"/>
</dbReference>
<dbReference type="Pfam" id="PF00155">
    <property type="entry name" value="Aminotran_1_2"/>
    <property type="match status" value="1"/>
</dbReference>
<dbReference type="Gene3D" id="3.90.1150.10">
    <property type="entry name" value="Aspartate Aminotransferase, domain 1"/>
    <property type="match status" value="1"/>
</dbReference>
<dbReference type="Gene3D" id="3.40.640.10">
    <property type="entry name" value="Type I PLP-dependent aspartate aminotransferase-like (Major domain)"/>
    <property type="match status" value="1"/>
</dbReference>
<keyword evidence="2" id="KW-0663">Pyridoxal phosphate</keyword>
<evidence type="ECO:0000259" key="6">
    <source>
        <dbReference type="PROSITE" id="PS50949"/>
    </source>
</evidence>
<dbReference type="InterPro" id="IPR015424">
    <property type="entry name" value="PyrdxlP-dep_Trfase"/>
</dbReference>
<reference evidence="7" key="2">
    <citation type="submission" date="2020-09" db="EMBL/GenBank/DDBJ databases">
        <authorList>
            <person name="Sun Q."/>
            <person name="Zhou Y."/>
        </authorList>
    </citation>
    <scope>NUCLEOTIDE SEQUENCE</scope>
    <source>
        <strain evidence="7">CGMCC 1.12919</strain>
    </source>
</reference>
<protein>
    <submittedName>
        <fullName evidence="7">GntR-family regulatory protein</fullName>
    </submittedName>
</protein>
<dbReference type="InterPro" id="IPR051446">
    <property type="entry name" value="HTH_trans_reg/aminotransferase"/>
</dbReference>
<organism evidence="7 8">
    <name type="scientific">Chelatococcus reniformis</name>
    <dbReference type="NCBI Taxonomy" id="1494448"/>
    <lineage>
        <taxon>Bacteria</taxon>
        <taxon>Pseudomonadati</taxon>
        <taxon>Pseudomonadota</taxon>
        <taxon>Alphaproteobacteria</taxon>
        <taxon>Hyphomicrobiales</taxon>
        <taxon>Chelatococcaceae</taxon>
        <taxon>Chelatococcus</taxon>
    </lineage>
</organism>
<dbReference type="InterPro" id="IPR000524">
    <property type="entry name" value="Tscrpt_reg_HTH_GntR"/>
</dbReference>
<evidence type="ECO:0000256" key="1">
    <source>
        <dbReference type="ARBA" id="ARBA00005384"/>
    </source>
</evidence>
<dbReference type="InterPro" id="IPR036388">
    <property type="entry name" value="WH-like_DNA-bd_sf"/>
</dbReference>
<dbReference type="SMART" id="SM00345">
    <property type="entry name" value="HTH_GNTR"/>
    <property type="match status" value="1"/>
</dbReference>
<evidence type="ECO:0000256" key="3">
    <source>
        <dbReference type="ARBA" id="ARBA00023015"/>
    </source>
</evidence>
<dbReference type="AlphaFoldDB" id="A0A916X6H1"/>
<dbReference type="GO" id="GO:0003700">
    <property type="term" value="F:DNA-binding transcription factor activity"/>
    <property type="evidence" value="ECO:0007669"/>
    <property type="project" value="InterPro"/>
</dbReference>
<gene>
    <name evidence="7" type="ORF">GCM10010994_00310</name>
</gene>
<dbReference type="CDD" id="cd07377">
    <property type="entry name" value="WHTH_GntR"/>
    <property type="match status" value="1"/>
</dbReference>
<dbReference type="PRINTS" id="PR00035">
    <property type="entry name" value="HTHGNTR"/>
</dbReference>
<feature type="domain" description="HTH gntR-type" evidence="6">
    <location>
        <begin position="44"/>
        <end position="112"/>
    </location>
</feature>
<dbReference type="CDD" id="cd00609">
    <property type="entry name" value="AAT_like"/>
    <property type="match status" value="1"/>
</dbReference>
<sequence length="519" mass="55676">MVIGPQDGSSAAMGTADVAAGSRPVLQKPQSFQRILGDWRQAEGALYARLATALRTALVHGDIAPGMLLPPERSLAQILRVSRTTVVSAYRALREEGWLDSRQGSGHLVRHPQHAVPQPYVNSDVVKAMARNPMLRPLSPQRSGAVDFSVSRQASIGPLLREVTLGRAAALDDLPASSGYQPLGLAELREAVARYVTGRGGLPTQPDQILITSGAQQAIWLVGQLYAPHGERVVLENPTYPGAIDAFRMLGAHIEPLPVHPDGFVLDGLGALLKSARPRLVLVSPTCHAPTGLVMPHEQRLALVEQIDEHQVTLVDDQTMLDLLVGEDRPVALAQISPTAPILSIGSLSKLFWPGLRVGWIRAPQPIIEHLARLKAVADMGGSPIVQSIAAGLLDHADTVRQRRHQEITRSLDVLCEAMDRLLPDWTWRRPAGGLSFWAGLPAGTATEFAQVALLHGVTVVAGSALTSDGSGDDHVRLQFVQDSEAITLGVRRLAQAWQAYAGQRPARRPPAVALRGAG</sequence>
<dbReference type="InterPro" id="IPR015422">
    <property type="entry name" value="PyrdxlP-dep_Trfase_small"/>
</dbReference>
<evidence type="ECO:0000313" key="8">
    <source>
        <dbReference type="Proteomes" id="UP000637002"/>
    </source>
</evidence>
<proteinExistence type="inferred from homology"/>
<evidence type="ECO:0000256" key="2">
    <source>
        <dbReference type="ARBA" id="ARBA00022898"/>
    </source>
</evidence>
<dbReference type="PROSITE" id="PS50949">
    <property type="entry name" value="HTH_GNTR"/>
    <property type="match status" value="1"/>
</dbReference>
<comment type="caution">
    <text evidence="7">The sequence shown here is derived from an EMBL/GenBank/DDBJ whole genome shotgun (WGS) entry which is preliminary data.</text>
</comment>
<dbReference type="GO" id="GO:0030170">
    <property type="term" value="F:pyridoxal phosphate binding"/>
    <property type="evidence" value="ECO:0007669"/>
    <property type="project" value="InterPro"/>
</dbReference>
<dbReference type="InterPro" id="IPR004839">
    <property type="entry name" value="Aminotransferase_I/II_large"/>
</dbReference>
<dbReference type="GO" id="GO:0003677">
    <property type="term" value="F:DNA binding"/>
    <property type="evidence" value="ECO:0007669"/>
    <property type="project" value="UniProtKB-KW"/>
</dbReference>
<evidence type="ECO:0000256" key="5">
    <source>
        <dbReference type="ARBA" id="ARBA00023163"/>
    </source>
</evidence>
<keyword evidence="3" id="KW-0805">Transcription regulation</keyword>
<keyword evidence="4" id="KW-0238">DNA-binding</keyword>
<dbReference type="PANTHER" id="PTHR46577:SF1">
    <property type="entry name" value="HTH-TYPE TRANSCRIPTIONAL REGULATORY PROTEIN GABR"/>
    <property type="match status" value="1"/>
</dbReference>